<sequence>MKPHLRRVCFAGFVSTTLITLMVFFLSPYLTGGPYDLAAWLSERLGASWIGGVATHLLVGTLILPAFYVLCFRWLPGGFVLRGTTFGLALWGLSQLLLRPQLGEGFLGSRSGGPRSVAESLVGHLVYGIVLGFLVGGRRKTEEHAEDQHHSRPPVPRAA</sequence>
<feature type="transmembrane region" description="Helical" evidence="1">
    <location>
        <begin position="7"/>
        <end position="29"/>
    </location>
</feature>
<dbReference type="Proteomes" id="UP000319771">
    <property type="component" value="Unassembled WGS sequence"/>
</dbReference>
<gene>
    <name evidence="2" type="ORF">E6K81_14280</name>
</gene>
<evidence type="ECO:0000313" key="2">
    <source>
        <dbReference type="EMBL" id="TMQ69714.1"/>
    </source>
</evidence>
<keyword evidence="1" id="KW-0472">Membrane</keyword>
<dbReference type="InterPro" id="IPR046739">
    <property type="entry name" value="DUF6789"/>
</dbReference>
<protein>
    <recommendedName>
        <fullName evidence="4">DUF2938 domain-containing protein</fullName>
    </recommendedName>
</protein>
<keyword evidence="1" id="KW-0812">Transmembrane</keyword>
<dbReference type="Pfam" id="PF20587">
    <property type="entry name" value="DUF6789"/>
    <property type="match status" value="1"/>
</dbReference>
<proteinExistence type="predicted"/>
<dbReference type="AlphaFoldDB" id="A0A538U1F2"/>
<evidence type="ECO:0000256" key="1">
    <source>
        <dbReference type="SAM" id="Phobius"/>
    </source>
</evidence>
<comment type="caution">
    <text evidence="2">The sequence shown here is derived from an EMBL/GenBank/DDBJ whole genome shotgun (WGS) entry which is preliminary data.</text>
</comment>
<name>A0A538U1F2_UNCEI</name>
<reference evidence="2 3" key="1">
    <citation type="journal article" date="2019" name="Nat. Microbiol.">
        <title>Mediterranean grassland soil C-N compound turnover is dependent on rainfall and depth, and is mediated by genomically divergent microorganisms.</title>
        <authorList>
            <person name="Diamond S."/>
            <person name="Andeer P.F."/>
            <person name="Li Z."/>
            <person name="Crits-Christoph A."/>
            <person name="Burstein D."/>
            <person name="Anantharaman K."/>
            <person name="Lane K.R."/>
            <person name="Thomas B.C."/>
            <person name="Pan C."/>
            <person name="Northen T.R."/>
            <person name="Banfield J.F."/>
        </authorList>
    </citation>
    <scope>NUCLEOTIDE SEQUENCE [LARGE SCALE GENOMIC DNA]</scope>
    <source>
        <strain evidence="2">WS_11</strain>
    </source>
</reference>
<evidence type="ECO:0000313" key="3">
    <source>
        <dbReference type="Proteomes" id="UP000319771"/>
    </source>
</evidence>
<accession>A0A538U1F2</accession>
<dbReference type="EMBL" id="VBPB01000287">
    <property type="protein sequence ID" value="TMQ69714.1"/>
    <property type="molecule type" value="Genomic_DNA"/>
</dbReference>
<evidence type="ECO:0008006" key="4">
    <source>
        <dbReference type="Google" id="ProtNLM"/>
    </source>
</evidence>
<organism evidence="2 3">
    <name type="scientific">Eiseniibacteriota bacterium</name>
    <dbReference type="NCBI Taxonomy" id="2212470"/>
    <lineage>
        <taxon>Bacteria</taxon>
        <taxon>Candidatus Eiseniibacteriota</taxon>
    </lineage>
</organism>
<keyword evidence="1" id="KW-1133">Transmembrane helix</keyword>
<feature type="transmembrane region" description="Helical" evidence="1">
    <location>
        <begin position="117"/>
        <end position="136"/>
    </location>
</feature>
<feature type="transmembrane region" description="Helical" evidence="1">
    <location>
        <begin position="79"/>
        <end position="97"/>
    </location>
</feature>
<feature type="transmembrane region" description="Helical" evidence="1">
    <location>
        <begin position="49"/>
        <end position="72"/>
    </location>
</feature>